<proteinExistence type="predicted"/>
<feature type="compositionally biased region" description="Basic and acidic residues" evidence="1">
    <location>
        <begin position="299"/>
        <end position="308"/>
    </location>
</feature>
<feature type="compositionally biased region" description="Basic and acidic residues" evidence="1">
    <location>
        <begin position="121"/>
        <end position="132"/>
    </location>
</feature>
<organism evidence="2">
    <name type="scientific">mine drainage metagenome</name>
    <dbReference type="NCBI Taxonomy" id="410659"/>
    <lineage>
        <taxon>unclassified sequences</taxon>
        <taxon>metagenomes</taxon>
        <taxon>ecological metagenomes</taxon>
    </lineage>
</organism>
<feature type="compositionally biased region" description="Basic residues" evidence="1">
    <location>
        <begin position="192"/>
        <end position="201"/>
    </location>
</feature>
<dbReference type="EMBL" id="MLJW01002613">
    <property type="protein sequence ID" value="OIQ74132.1"/>
    <property type="molecule type" value="Genomic_DNA"/>
</dbReference>
<feature type="region of interest" description="Disordered" evidence="1">
    <location>
        <begin position="1"/>
        <end position="30"/>
    </location>
</feature>
<feature type="region of interest" description="Disordered" evidence="1">
    <location>
        <begin position="299"/>
        <end position="324"/>
    </location>
</feature>
<feature type="compositionally biased region" description="Basic and acidic residues" evidence="1">
    <location>
        <begin position="223"/>
        <end position="243"/>
    </location>
</feature>
<accession>A0A1J5Q2N6</accession>
<feature type="compositionally biased region" description="Basic and acidic residues" evidence="1">
    <location>
        <begin position="98"/>
        <end position="114"/>
    </location>
</feature>
<feature type="compositionally biased region" description="Basic and acidic residues" evidence="1">
    <location>
        <begin position="164"/>
        <end position="174"/>
    </location>
</feature>
<evidence type="ECO:0000256" key="1">
    <source>
        <dbReference type="SAM" id="MobiDB-lite"/>
    </source>
</evidence>
<comment type="caution">
    <text evidence="2">The sequence shown here is derived from an EMBL/GenBank/DDBJ whole genome shotgun (WGS) entry which is preliminary data.</text>
</comment>
<feature type="compositionally biased region" description="Basic and acidic residues" evidence="1">
    <location>
        <begin position="202"/>
        <end position="214"/>
    </location>
</feature>
<name>A0A1J5Q2N6_9ZZZZ</name>
<gene>
    <name evidence="2" type="ORF">GALL_442220</name>
</gene>
<evidence type="ECO:0000313" key="2">
    <source>
        <dbReference type="EMBL" id="OIQ74132.1"/>
    </source>
</evidence>
<feature type="region of interest" description="Disordered" evidence="1">
    <location>
        <begin position="98"/>
        <end position="243"/>
    </location>
</feature>
<protein>
    <submittedName>
        <fullName evidence="2">Uncharacterized protein</fullName>
    </submittedName>
</protein>
<sequence length="324" mass="36322">MDHALRGPEVDDGADAVRRRHRSRDGPVTGVVTGVRRHGLDVDRGLVREATSPRVVDDHDAAARVRRSEQLGLGTEVLLHAAVEVEVVPLQVREARDVEHEPVDPPECKGMGRDLHRHGRHPELARPRERRVQRGRLHRGPHAPGGPVAEAGLDGAEQSGRSMRRTEGGIDEVGRGGLAVRPGDPDGDQTRPRRVVHRCRDRPREGTRIGRHENGQTGASPRTRRDLGDAGRVREHRDSAGRDGVVDERRPVHALPGHGDEEIARLHVTAVHRRAPDLDGRPPRDRVIRAVLRRRKSDLEKVERRDYIRQPVRRGGRRTQPYLR</sequence>
<dbReference type="AlphaFoldDB" id="A0A1J5Q2N6"/>
<reference evidence="2" key="1">
    <citation type="submission" date="2016-10" db="EMBL/GenBank/DDBJ databases">
        <title>Sequence of Gallionella enrichment culture.</title>
        <authorList>
            <person name="Poehlein A."/>
            <person name="Muehling M."/>
            <person name="Daniel R."/>
        </authorList>
    </citation>
    <scope>NUCLEOTIDE SEQUENCE</scope>
</reference>